<evidence type="ECO:0000313" key="3">
    <source>
        <dbReference type="EMBL" id="MFL9844004.1"/>
    </source>
</evidence>
<evidence type="ECO:0008006" key="5">
    <source>
        <dbReference type="Google" id="ProtNLM"/>
    </source>
</evidence>
<proteinExistence type="predicted"/>
<dbReference type="Proteomes" id="UP001629156">
    <property type="component" value="Unassembled WGS sequence"/>
</dbReference>
<evidence type="ECO:0000313" key="4">
    <source>
        <dbReference type="Proteomes" id="UP001629156"/>
    </source>
</evidence>
<dbReference type="RefSeq" id="WP_408084253.1">
    <property type="nucleotide sequence ID" value="NZ_JBELPZ010000004.1"/>
</dbReference>
<feature type="compositionally biased region" description="Low complexity" evidence="1">
    <location>
        <begin position="383"/>
        <end position="414"/>
    </location>
</feature>
<feature type="region of interest" description="Disordered" evidence="1">
    <location>
        <begin position="211"/>
        <end position="414"/>
    </location>
</feature>
<keyword evidence="4" id="KW-1185">Reference proteome</keyword>
<feature type="compositionally biased region" description="Low complexity" evidence="1">
    <location>
        <begin position="327"/>
        <end position="356"/>
    </location>
</feature>
<name>A0ABW8YUM0_9FLAO</name>
<dbReference type="EMBL" id="JBELPZ010000004">
    <property type="protein sequence ID" value="MFL9844004.1"/>
    <property type="molecule type" value="Genomic_DNA"/>
</dbReference>
<accession>A0ABW8YUM0</accession>
<feature type="compositionally biased region" description="Low complexity" evidence="1">
    <location>
        <begin position="228"/>
        <end position="238"/>
    </location>
</feature>
<feature type="compositionally biased region" description="Polar residues" evidence="1">
    <location>
        <begin position="357"/>
        <end position="382"/>
    </location>
</feature>
<feature type="signal peptide" evidence="2">
    <location>
        <begin position="1"/>
        <end position="20"/>
    </location>
</feature>
<feature type="compositionally biased region" description="Polar residues" evidence="1">
    <location>
        <begin position="255"/>
        <end position="320"/>
    </location>
</feature>
<keyword evidence="2" id="KW-0732">Signal</keyword>
<gene>
    <name evidence="3" type="ORF">ABS766_06195</name>
</gene>
<organism evidence="3 4">
    <name type="scientific">Flavobacterium rhizosphaerae</name>
    <dbReference type="NCBI Taxonomy" id="3163298"/>
    <lineage>
        <taxon>Bacteria</taxon>
        <taxon>Pseudomonadati</taxon>
        <taxon>Bacteroidota</taxon>
        <taxon>Flavobacteriia</taxon>
        <taxon>Flavobacteriales</taxon>
        <taxon>Flavobacteriaceae</taxon>
        <taxon>Flavobacterium</taxon>
    </lineage>
</organism>
<sequence>MKTKVLNILFAFFSIGGIFAQDVTTVRANSTDISDNLDLQAVASIFGESADLEDFERRLNNPDLRISNLDLNGDNRVDYLRVVESTENNTHLIILQAVLGIDVFQDVATIEVERDRHNNVTVQVVGDVYMYGPNYIYEPIYAVRPAIFNVFWVSSYRPYYSPWYWGYYPTYYTYWNPYPVYRYRSHIHSYVINTRNSYHYVTNRRSSRAVAMHNSRRQNAYERQHPGTSFTSRNTNSSNRHDLVQGRTNEVAARGTSSRDATQRASTVSTGRNNPSVNTLRDSNASRTAVTSGGNNSGRNNAQQATVRSSGSDSNRNTRGIQPVRQSAATTSTRASASSPARSSSASPARNNSKPSRSTTVPIRSSSPATQSTPSRSNSPAVRSSAPTRSTSTPSRSSAPNSSGRSTGRGSSRG</sequence>
<reference evidence="3 4" key="1">
    <citation type="submission" date="2024-06" db="EMBL/GenBank/DDBJ databases">
        <authorList>
            <person name="Kaempfer P."/>
            <person name="Viver T."/>
        </authorList>
    </citation>
    <scope>NUCLEOTIDE SEQUENCE [LARGE SCALE GENOMIC DNA]</scope>
    <source>
        <strain evidence="3 4">ST-119</strain>
    </source>
</reference>
<evidence type="ECO:0000256" key="1">
    <source>
        <dbReference type="SAM" id="MobiDB-lite"/>
    </source>
</evidence>
<evidence type="ECO:0000256" key="2">
    <source>
        <dbReference type="SAM" id="SignalP"/>
    </source>
</evidence>
<protein>
    <recommendedName>
        <fullName evidence="5">DUF3300 domain-containing protein</fullName>
    </recommendedName>
</protein>
<comment type="caution">
    <text evidence="3">The sequence shown here is derived from an EMBL/GenBank/DDBJ whole genome shotgun (WGS) entry which is preliminary data.</text>
</comment>
<feature type="chain" id="PRO_5045538492" description="DUF3300 domain-containing protein" evidence="2">
    <location>
        <begin position="21"/>
        <end position="414"/>
    </location>
</feature>